<gene>
    <name evidence="2" type="ORF">ILEXP_LOCUS11211</name>
    <name evidence="3" type="ORF">ILEXP_LOCUS27201</name>
</gene>
<dbReference type="AlphaFoldDB" id="A0ABC8SN43"/>
<protein>
    <submittedName>
        <fullName evidence="3">Uncharacterized protein</fullName>
    </submittedName>
</protein>
<dbReference type="EMBL" id="CAUOFW020003201">
    <property type="protein sequence ID" value="CAK9158555.1"/>
    <property type="molecule type" value="Genomic_DNA"/>
</dbReference>
<dbReference type="Proteomes" id="UP001642360">
    <property type="component" value="Unassembled WGS sequence"/>
</dbReference>
<feature type="chain" id="PRO_5044720942" evidence="1">
    <location>
        <begin position="28"/>
        <end position="147"/>
    </location>
</feature>
<evidence type="ECO:0000313" key="2">
    <source>
        <dbReference type="EMBL" id="CAK9143498.1"/>
    </source>
</evidence>
<feature type="signal peptide" evidence="1">
    <location>
        <begin position="1"/>
        <end position="27"/>
    </location>
</feature>
<evidence type="ECO:0000313" key="4">
    <source>
        <dbReference type="Proteomes" id="UP001642360"/>
    </source>
</evidence>
<sequence>MDPSMSFSRANSLVLFRLLQHLQASLAIPLHLHKLRHHFDLGLHGHCNHFLQPQFGRHSTELSLGLKEEFVSILKILSSFFNSLLRFLNTKRNIIELLNRLETTFGILLPFPLRFSNPSEIGNRHVLNSERDRGGGVVGCSSSTVGD</sequence>
<organism evidence="3 4">
    <name type="scientific">Ilex paraguariensis</name>
    <name type="common">yerba mate</name>
    <dbReference type="NCBI Taxonomy" id="185542"/>
    <lineage>
        <taxon>Eukaryota</taxon>
        <taxon>Viridiplantae</taxon>
        <taxon>Streptophyta</taxon>
        <taxon>Embryophyta</taxon>
        <taxon>Tracheophyta</taxon>
        <taxon>Spermatophyta</taxon>
        <taxon>Magnoliopsida</taxon>
        <taxon>eudicotyledons</taxon>
        <taxon>Gunneridae</taxon>
        <taxon>Pentapetalae</taxon>
        <taxon>asterids</taxon>
        <taxon>campanulids</taxon>
        <taxon>Aquifoliales</taxon>
        <taxon>Aquifoliaceae</taxon>
        <taxon>Ilex</taxon>
    </lineage>
</organism>
<dbReference type="EMBL" id="CAUOFW020001303">
    <property type="protein sequence ID" value="CAK9143498.1"/>
    <property type="molecule type" value="Genomic_DNA"/>
</dbReference>
<proteinExistence type="predicted"/>
<keyword evidence="4" id="KW-1185">Reference proteome</keyword>
<accession>A0ABC8SN43</accession>
<comment type="caution">
    <text evidence="3">The sequence shown here is derived from an EMBL/GenBank/DDBJ whole genome shotgun (WGS) entry which is preliminary data.</text>
</comment>
<name>A0ABC8SN43_9AQUA</name>
<evidence type="ECO:0000256" key="1">
    <source>
        <dbReference type="SAM" id="SignalP"/>
    </source>
</evidence>
<keyword evidence="1" id="KW-0732">Signal</keyword>
<evidence type="ECO:0000313" key="3">
    <source>
        <dbReference type="EMBL" id="CAK9158555.1"/>
    </source>
</evidence>
<reference evidence="3 4" key="1">
    <citation type="submission" date="2024-02" db="EMBL/GenBank/DDBJ databases">
        <authorList>
            <person name="Vignale AGUSTIN F."/>
            <person name="Sosa J E."/>
            <person name="Modenutti C."/>
        </authorList>
    </citation>
    <scope>NUCLEOTIDE SEQUENCE [LARGE SCALE GENOMIC DNA]</scope>
</reference>